<evidence type="ECO:0000256" key="5">
    <source>
        <dbReference type="PROSITE-ProRule" id="PRU00042"/>
    </source>
</evidence>
<dbReference type="SUPFAM" id="SSF57667">
    <property type="entry name" value="beta-beta-alpha zinc fingers"/>
    <property type="match status" value="1"/>
</dbReference>
<protein>
    <recommendedName>
        <fullName evidence="6">C2H2-type domain-containing protein</fullName>
    </recommendedName>
</protein>
<dbReference type="GO" id="GO:0008270">
    <property type="term" value="F:zinc ion binding"/>
    <property type="evidence" value="ECO:0007669"/>
    <property type="project" value="UniProtKB-KW"/>
</dbReference>
<dbReference type="AlphaFoldDB" id="A0A1I8QCV0"/>
<dbReference type="SMART" id="SM00355">
    <property type="entry name" value="ZnF_C2H2"/>
    <property type="match status" value="4"/>
</dbReference>
<dbReference type="EnsemblMetazoa" id="SCAU015974-RA">
    <property type="protein sequence ID" value="SCAU015974-PA"/>
    <property type="gene ID" value="SCAU015974"/>
</dbReference>
<feature type="domain" description="C2H2-type" evidence="6">
    <location>
        <begin position="313"/>
        <end position="336"/>
    </location>
</feature>
<dbReference type="Proteomes" id="UP000095300">
    <property type="component" value="Unassembled WGS sequence"/>
</dbReference>
<dbReference type="PANTHER" id="PTHR24379">
    <property type="entry name" value="KRAB AND ZINC FINGER DOMAIN-CONTAINING"/>
    <property type="match status" value="1"/>
</dbReference>
<keyword evidence="1" id="KW-0479">Metal-binding</keyword>
<dbReference type="VEuPathDB" id="VectorBase:SCAU015974"/>
<accession>A0A1I8QCV0</accession>
<dbReference type="InterPro" id="IPR036236">
    <property type="entry name" value="Znf_C2H2_sf"/>
</dbReference>
<proteinExistence type="predicted"/>
<reference evidence="7" key="1">
    <citation type="submission" date="2020-05" db="UniProtKB">
        <authorList>
            <consortium name="EnsemblMetazoa"/>
        </authorList>
    </citation>
    <scope>IDENTIFICATION</scope>
    <source>
        <strain evidence="7">USDA</strain>
    </source>
</reference>
<sequence>MAQTLTCDIIDLEPEIHPGDFCHENSDSCGLFCEYNAVNTESFDPSKYPFNEVWHKMQNVTAILPEYTVDTGYFVAADGDAFPSKTEPTNANLLNPQCEKKLDVGEDLSCDEYEDPVGFFSGGEFCSTANDDRCEISNPEADFFELNSEDDMAVPEFEIDIKENFSFEDTVSPWEDITTQSSSSSNQTIASNGNVLKYKTKRRSPQELDDDIAKFHPYLECVICCAQFAKFTLLRKHFSALHGGKEFYVLCCQRKFVQRSALQSHVMRVHYKKPPNPQEWDKLQCSHCNKMCASFNEWQDHMTVHCTERIGINKCLYCSETFVHYSALYKHLENAHGVNVEKYKI</sequence>
<name>A0A1I8QCV0_STOCA</name>
<evidence type="ECO:0000313" key="8">
    <source>
        <dbReference type="Proteomes" id="UP000095300"/>
    </source>
</evidence>
<keyword evidence="4" id="KW-0862">Zinc</keyword>
<dbReference type="PROSITE" id="PS50157">
    <property type="entry name" value="ZINC_FINGER_C2H2_2"/>
    <property type="match status" value="1"/>
</dbReference>
<evidence type="ECO:0000256" key="2">
    <source>
        <dbReference type="ARBA" id="ARBA00022737"/>
    </source>
</evidence>
<dbReference type="Gene3D" id="3.30.160.60">
    <property type="entry name" value="Classic Zinc Finger"/>
    <property type="match status" value="2"/>
</dbReference>
<dbReference type="InterPro" id="IPR013087">
    <property type="entry name" value="Znf_C2H2_type"/>
</dbReference>
<evidence type="ECO:0000256" key="3">
    <source>
        <dbReference type="ARBA" id="ARBA00022771"/>
    </source>
</evidence>
<keyword evidence="2" id="KW-0677">Repeat</keyword>
<keyword evidence="3 5" id="KW-0863">Zinc-finger</keyword>
<organism evidence="7 8">
    <name type="scientific">Stomoxys calcitrans</name>
    <name type="common">Stable fly</name>
    <name type="synonym">Conops calcitrans</name>
    <dbReference type="NCBI Taxonomy" id="35570"/>
    <lineage>
        <taxon>Eukaryota</taxon>
        <taxon>Metazoa</taxon>
        <taxon>Ecdysozoa</taxon>
        <taxon>Arthropoda</taxon>
        <taxon>Hexapoda</taxon>
        <taxon>Insecta</taxon>
        <taxon>Pterygota</taxon>
        <taxon>Neoptera</taxon>
        <taxon>Endopterygota</taxon>
        <taxon>Diptera</taxon>
        <taxon>Brachycera</taxon>
        <taxon>Muscomorpha</taxon>
        <taxon>Muscoidea</taxon>
        <taxon>Muscidae</taxon>
        <taxon>Stomoxys</taxon>
    </lineage>
</organism>
<evidence type="ECO:0000259" key="6">
    <source>
        <dbReference type="PROSITE" id="PS50157"/>
    </source>
</evidence>
<dbReference type="PANTHER" id="PTHR24379:SF121">
    <property type="entry name" value="C2H2-TYPE DOMAIN-CONTAINING PROTEIN"/>
    <property type="match status" value="1"/>
</dbReference>
<keyword evidence="8" id="KW-1185">Reference proteome</keyword>
<evidence type="ECO:0000256" key="4">
    <source>
        <dbReference type="ARBA" id="ARBA00022833"/>
    </source>
</evidence>
<gene>
    <name evidence="7" type="primary">106091382</name>
</gene>
<evidence type="ECO:0000313" key="7">
    <source>
        <dbReference type="EnsemblMetazoa" id="SCAU015974-PA"/>
    </source>
</evidence>
<dbReference type="STRING" id="35570.A0A1I8QCV0"/>
<evidence type="ECO:0000256" key="1">
    <source>
        <dbReference type="ARBA" id="ARBA00022723"/>
    </source>
</evidence>
<dbReference type="PROSITE" id="PS00028">
    <property type="entry name" value="ZINC_FINGER_C2H2_1"/>
    <property type="match status" value="3"/>
</dbReference>